<reference evidence="1 2" key="1">
    <citation type="submission" date="2020-08" db="EMBL/GenBank/DDBJ databases">
        <title>Genomic Encyclopedia of Type Strains, Phase IV (KMG-IV): sequencing the most valuable type-strain genomes for metagenomic binning, comparative biology and taxonomic classification.</title>
        <authorList>
            <person name="Goeker M."/>
        </authorList>
    </citation>
    <scope>NUCLEOTIDE SEQUENCE [LARGE SCALE GENOMIC DNA]</scope>
    <source>
        <strain evidence="1 2">DSM 28760</strain>
    </source>
</reference>
<evidence type="ECO:0000313" key="2">
    <source>
        <dbReference type="Proteomes" id="UP000537592"/>
    </source>
</evidence>
<name>A0A7W6EJ63_9HYPH</name>
<organism evidence="1 2">
    <name type="scientific">Pseudochelatococcus contaminans</name>
    <dbReference type="NCBI Taxonomy" id="1538103"/>
    <lineage>
        <taxon>Bacteria</taxon>
        <taxon>Pseudomonadati</taxon>
        <taxon>Pseudomonadota</taxon>
        <taxon>Alphaproteobacteria</taxon>
        <taxon>Hyphomicrobiales</taxon>
        <taxon>Chelatococcaceae</taxon>
        <taxon>Pseudochelatococcus</taxon>
    </lineage>
</organism>
<dbReference type="Proteomes" id="UP000537592">
    <property type="component" value="Unassembled WGS sequence"/>
</dbReference>
<gene>
    <name evidence="1" type="ORF">FHS81_003592</name>
</gene>
<comment type="caution">
    <text evidence="1">The sequence shown here is derived from an EMBL/GenBank/DDBJ whole genome shotgun (WGS) entry which is preliminary data.</text>
</comment>
<protein>
    <submittedName>
        <fullName evidence="1">Uncharacterized protein</fullName>
    </submittedName>
</protein>
<dbReference type="AlphaFoldDB" id="A0A7W6EJ63"/>
<evidence type="ECO:0000313" key="1">
    <source>
        <dbReference type="EMBL" id="MBB3811477.1"/>
    </source>
</evidence>
<proteinExistence type="predicted"/>
<keyword evidence="2" id="KW-1185">Reference proteome</keyword>
<dbReference type="EMBL" id="JACICC010000020">
    <property type="protein sequence ID" value="MBB3811477.1"/>
    <property type="molecule type" value="Genomic_DNA"/>
</dbReference>
<accession>A0A7W6EJ63</accession>
<sequence>MHASRVALAPDVKDSVPKVVSTSPKDRGAPHFEALGFTAEQVDAFFTAAAQL</sequence>